<dbReference type="Pfam" id="PF02782">
    <property type="entry name" value="FGGY_C"/>
    <property type="match status" value="1"/>
</dbReference>
<evidence type="ECO:0000256" key="5">
    <source>
        <dbReference type="SAM" id="MobiDB-lite"/>
    </source>
</evidence>
<feature type="region of interest" description="Disordered" evidence="5">
    <location>
        <begin position="28"/>
        <end position="55"/>
    </location>
</feature>
<evidence type="ECO:0000313" key="9">
    <source>
        <dbReference type="Proteomes" id="UP000199111"/>
    </source>
</evidence>
<evidence type="ECO:0000256" key="4">
    <source>
        <dbReference type="ARBA" id="ARBA00022777"/>
    </source>
</evidence>
<evidence type="ECO:0000259" key="6">
    <source>
        <dbReference type="Pfam" id="PF00370"/>
    </source>
</evidence>
<comment type="similarity">
    <text evidence="1">Belongs to the FGGY kinase family.</text>
</comment>
<evidence type="ECO:0000256" key="3">
    <source>
        <dbReference type="ARBA" id="ARBA00022679"/>
    </source>
</evidence>
<dbReference type="EMBL" id="FOQY01000011">
    <property type="protein sequence ID" value="SFJ69461.1"/>
    <property type="molecule type" value="Genomic_DNA"/>
</dbReference>
<dbReference type="InterPro" id="IPR018484">
    <property type="entry name" value="FGGY_N"/>
</dbReference>
<dbReference type="InterPro" id="IPR018485">
    <property type="entry name" value="FGGY_C"/>
</dbReference>
<reference evidence="9" key="1">
    <citation type="submission" date="2016-10" db="EMBL/GenBank/DDBJ databases">
        <authorList>
            <person name="Varghese N."/>
            <person name="Submissions S."/>
        </authorList>
    </citation>
    <scope>NUCLEOTIDE SEQUENCE [LARGE SCALE GENOMIC DNA]</scope>
    <source>
        <strain evidence="9">CGMCC 4.2126</strain>
    </source>
</reference>
<dbReference type="RefSeq" id="WP_093888163.1">
    <property type="nucleotide sequence ID" value="NZ_FOQY01000011.1"/>
</dbReference>
<dbReference type="InterPro" id="IPR043129">
    <property type="entry name" value="ATPase_NBD"/>
</dbReference>
<sequence length="492" mass="51196">MVSERFTGEPAWAGMDIGTQGVRVTVVDGRGTPLATGSAPLRSRRGEGRGHEQDPEDWWRAAVTACRQATAGLAPGRIRALAVCSTSGTIVLADAAARPVSPALMYDDDRGRPYVERVTAAGQELWDDLAVRIQASWALPKLLWLAENGGLPAGARVLHSADLVTARLAGELTATDSSHALKTGYDSLRERWPLEVMSRLGLPADLFGPVTRPGSPIGEVGAEAAALTGLPEGCGIVAGMTDGCAGQIAAGALTPGSGVSVLGTTLVLKGVSEKLLRDPAGAVYSHRHPGGGWLPGGASNVGAGVLASAFPGRDLAALDEAAARYEPAGAVVYPLTTRGERFPFYRPDAEQVVVGETATEAEHYAALLQGVAYGERLGLASLALLGAPVSGHLALVGGATRSRYWCQLRADVLGMPVRIPRHPEASVGMAVLAASSGRSLDDTAGEMVSHGEQLDPRPDRVARFEQSFRLLVDALTERGYLTTELAAKAVTS</sequence>
<evidence type="ECO:0000259" key="7">
    <source>
        <dbReference type="Pfam" id="PF02782"/>
    </source>
</evidence>
<dbReference type="SUPFAM" id="SSF53067">
    <property type="entry name" value="Actin-like ATPase domain"/>
    <property type="match status" value="2"/>
</dbReference>
<name>A0A1I3TIK1_9ACTN</name>
<dbReference type="GO" id="GO:0042732">
    <property type="term" value="P:D-xylose metabolic process"/>
    <property type="evidence" value="ECO:0007669"/>
    <property type="project" value="UniProtKB-KW"/>
</dbReference>
<dbReference type="Gene3D" id="3.30.420.40">
    <property type="match status" value="2"/>
</dbReference>
<gene>
    <name evidence="8" type="ORF">SAMN05216275_11199</name>
</gene>
<dbReference type="InterPro" id="IPR000577">
    <property type="entry name" value="Carb_kinase_FGGY"/>
</dbReference>
<keyword evidence="3" id="KW-0808">Transferase</keyword>
<keyword evidence="2" id="KW-0119">Carbohydrate metabolism</keyword>
<evidence type="ECO:0000256" key="2">
    <source>
        <dbReference type="ARBA" id="ARBA00022629"/>
    </source>
</evidence>
<keyword evidence="9" id="KW-1185">Reference proteome</keyword>
<evidence type="ECO:0000256" key="1">
    <source>
        <dbReference type="ARBA" id="ARBA00009156"/>
    </source>
</evidence>
<keyword evidence="4 8" id="KW-0418">Kinase</keyword>
<dbReference type="PANTHER" id="PTHR43095:SF5">
    <property type="entry name" value="XYLULOSE KINASE"/>
    <property type="match status" value="1"/>
</dbReference>
<evidence type="ECO:0000313" key="8">
    <source>
        <dbReference type="EMBL" id="SFJ69461.1"/>
    </source>
</evidence>
<dbReference type="CDD" id="cd07783">
    <property type="entry name" value="ASKHA_NBD_FGGY_SePSK_AtXK1-like"/>
    <property type="match status" value="1"/>
</dbReference>
<protein>
    <submittedName>
        <fullName evidence="8">Sugar (Pentulose or hexulose) kinase</fullName>
    </submittedName>
</protein>
<dbReference type="InterPro" id="IPR050406">
    <property type="entry name" value="FGGY_Carb_Kinase"/>
</dbReference>
<dbReference type="AlphaFoldDB" id="A0A1I3TIK1"/>
<accession>A0A1I3TIK1</accession>
<dbReference type="GO" id="GO:0016301">
    <property type="term" value="F:kinase activity"/>
    <property type="evidence" value="ECO:0007669"/>
    <property type="project" value="UniProtKB-KW"/>
</dbReference>
<keyword evidence="2" id="KW-0859">Xylose metabolism</keyword>
<feature type="domain" description="Carbohydrate kinase FGGY N-terminal" evidence="6">
    <location>
        <begin position="12"/>
        <end position="247"/>
    </location>
</feature>
<feature type="compositionally biased region" description="Basic and acidic residues" evidence="5">
    <location>
        <begin position="44"/>
        <end position="55"/>
    </location>
</feature>
<dbReference type="PIRSF" id="PIRSF000538">
    <property type="entry name" value="GlpK"/>
    <property type="match status" value="1"/>
</dbReference>
<dbReference type="Proteomes" id="UP000199111">
    <property type="component" value="Unassembled WGS sequence"/>
</dbReference>
<organism evidence="8 9">
    <name type="scientific">Streptosporangium canum</name>
    <dbReference type="NCBI Taxonomy" id="324952"/>
    <lineage>
        <taxon>Bacteria</taxon>
        <taxon>Bacillati</taxon>
        <taxon>Actinomycetota</taxon>
        <taxon>Actinomycetes</taxon>
        <taxon>Streptosporangiales</taxon>
        <taxon>Streptosporangiaceae</taxon>
        <taxon>Streptosporangium</taxon>
    </lineage>
</organism>
<dbReference type="Pfam" id="PF00370">
    <property type="entry name" value="FGGY_N"/>
    <property type="match status" value="1"/>
</dbReference>
<dbReference type="GeneID" id="96299385"/>
<dbReference type="PANTHER" id="PTHR43095">
    <property type="entry name" value="SUGAR KINASE"/>
    <property type="match status" value="1"/>
</dbReference>
<feature type="domain" description="Carbohydrate kinase FGGY C-terminal" evidence="7">
    <location>
        <begin position="261"/>
        <end position="435"/>
    </location>
</feature>
<proteinExistence type="inferred from homology"/>